<evidence type="ECO:0000313" key="1">
    <source>
        <dbReference type="EMBL" id="CUW99528.1"/>
    </source>
</evidence>
<sequence>MRRSTMECFQSSFWPFFLTAASRMDATSTLPVEAGAAVVGAGEAGAAGAAAVVLAVPVGVPAGAEVCGAASALPKIAFLILSKKLILSSP</sequence>
<proteinExistence type="predicted"/>
<protein>
    <submittedName>
        <fullName evidence="1">Uncharacterized protein</fullName>
    </submittedName>
</protein>
<dbReference type="AlphaFoldDB" id="A0A9W5F2H5"/>
<comment type="caution">
    <text evidence="1">The sequence shown here is derived from an EMBL/GenBank/DDBJ whole genome shotgun (WGS) entry which is preliminary data.</text>
</comment>
<evidence type="ECO:0000313" key="2">
    <source>
        <dbReference type="Proteomes" id="UP000191933"/>
    </source>
</evidence>
<gene>
    <name evidence="1" type="ORF">AGR2A_Lc70140</name>
</gene>
<dbReference type="EMBL" id="FBVY01000036">
    <property type="protein sequence ID" value="CUW99528.1"/>
    <property type="molecule type" value="Genomic_DNA"/>
</dbReference>
<dbReference type="Proteomes" id="UP000191933">
    <property type="component" value="Unassembled WGS sequence"/>
</dbReference>
<accession>A0A9W5F2H5</accession>
<keyword evidence="2" id="KW-1185">Reference proteome</keyword>
<reference evidence="1 2" key="1">
    <citation type="submission" date="2016-01" db="EMBL/GenBank/DDBJ databases">
        <authorList>
            <person name="Regsiter A."/>
            <person name="william w."/>
        </authorList>
    </citation>
    <scope>NUCLEOTIDE SEQUENCE [LARGE SCALE GENOMIC DNA]</scope>
    <source>
        <strain evidence="1 2">CFBP 5494</strain>
    </source>
</reference>
<organism evidence="1 2">
    <name type="scientific">Agrobacterium genomosp. 2 str. CFBP 5494</name>
    <dbReference type="NCBI Taxonomy" id="1183436"/>
    <lineage>
        <taxon>Bacteria</taxon>
        <taxon>Pseudomonadati</taxon>
        <taxon>Pseudomonadota</taxon>
        <taxon>Alphaproteobacteria</taxon>
        <taxon>Hyphomicrobiales</taxon>
        <taxon>Rhizobiaceae</taxon>
        <taxon>Rhizobium/Agrobacterium group</taxon>
        <taxon>Agrobacterium</taxon>
        <taxon>Agrobacterium tumefaciens complex</taxon>
    </lineage>
</organism>
<name>A0A9W5F2H5_9HYPH</name>